<keyword evidence="2" id="KW-0285">Flavoprotein</keyword>
<dbReference type="PRINTS" id="PR00469">
    <property type="entry name" value="PNDRDTASEII"/>
</dbReference>
<feature type="region of interest" description="Disordered" evidence="5">
    <location>
        <begin position="33"/>
        <end position="56"/>
    </location>
</feature>
<evidence type="ECO:0000259" key="6">
    <source>
        <dbReference type="Pfam" id="PF07992"/>
    </source>
</evidence>
<dbReference type="GO" id="GO:0005737">
    <property type="term" value="C:cytoplasm"/>
    <property type="evidence" value="ECO:0007669"/>
    <property type="project" value="TreeGrafter"/>
</dbReference>
<dbReference type="InterPro" id="IPR036188">
    <property type="entry name" value="FAD/NAD-bd_sf"/>
</dbReference>
<dbReference type="PANTHER" id="PTHR43735">
    <property type="entry name" value="APOPTOSIS-INDUCING FACTOR 1"/>
    <property type="match status" value="1"/>
</dbReference>
<evidence type="ECO:0000256" key="3">
    <source>
        <dbReference type="ARBA" id="ARBA00022827"/>
    </source>
</evidence>
<reference evidence="7 8" key="1">
    <citation type="journal article" date="2010" name="Nature">
        <title>The Ectocarpus genome and the independent evolution of multicellularity in brown algae.</title>
        <authorList>
            <person name="Cock J.M."/>
            <person name="Sterck L."/>
            <person name="Rouze P."/>
            <person name="Scornet D."/>
            <person name="Allen A.E."/>
            <person name="Amoutzias G."/>
            <person name="Anthouard V."/>
            <person name="Artiguenave F."/>
            <person name="Aury J.M."/>
            <person name="Badger J.H."/>
            <person name="Beszteri B."/>
            <person name="Billiau K."/>
            <person name="Bonnet E."/>
            <person name="Bothwell J.H."/>
            <person name="Bowler C."/>
            <person name="Boyen C."/>
            <person name="Brownlee C."/>
            <person name="Carrano C.J."/>
            <person name="Charrier B."/>
            <person name="Cho G.Y."/>
            <person name="Coelho S.M."/>
            <person name="Collen J."/>
            <person name="Corre E."/>
            <person name="Da Silva C."/>
            <person name="Delage L."/>
            <person name="Delaroque N."/>
            <person name="Dittami S.M."/>
            <person name="Doulbeau S."/>
            <person name="Elias M."/>
            <person name="Farnham G."/>
            <person name="Gachon C.M."/>
            <person name="Gschloessl B."/>
            <person name="Heesch S."/>
            <person name="Jabbari K."/>
            <person name="Jubin C."/>
            <person name="Kawai H."/>
            <person name="Kimura K."/>
            <person name="Kloareg B."/>
            <person name="Kupper F.C."/>
            <person name="Lang D."/>
            <person name="Le Bail A."/>
            <person name="Leblanc C."/>
            <person name="Lerouge P."/>
            <person name="Lohr M."/>
            <person name="Lopez P.J."/>
            <person name="Martens C."/>
            <person name="Maumus F."/>
            <person name="Michel G."/>
            <person name="Miranda-Saavedra D."/>
            <person name="Morales J."/>
            <person name="Moreau H."/>
            <person name="Motomura T."/>
            <person name="Nagasato C."/>
            <person name="Napoli C.A."/>
            <person name="Nelson D.R."/>
            <person name="Nyvall-Collen P."/>
            <person name="Peters A.F."/>
            <person name="Pommier C."/>
            <person name="Potin P."/>
            <person name="Poulain J."/>
            <person name="Quesneville H."/>
            <person name="Read B."/>
            <person name="Rensing S.A."/>
            <person name="Ritter A."/>
            <person name="Rousvoal S."/>
            <person name="Samanta M."/>
            <person name="Samson G."/>
            <person name="Schroeder D.C."/>
            <person name="Segurens B."/>
            <person name="Strittmatter M."/>
            <person name="Tonon T."/>
            <person name="Tregear J.W."/>
            <person name="Valentin K."/>
            <person name="von Dassow P."/>
            <person name="Yamagishi T."/>
            <person name="Van de Peer Y."/>
            <person name="Wincker P."/>
        </authorList>
    </citation>
    <scope>NUCLEOTIDE SEQUENCE [LARGE SCALE GENOMIC DNA]</scope>
    <source>
        <strain evidence="8">Ec32 / CCAP1310/4</strain>
    </source>
</reference>
<dbReference type="PANTHER" id="PTHR43735:SF3">
    <property type="entry name" value="FERROPTOSIS SUPPRESSOR PROTEIN 1"/>
    <property type="match status" value="1"/>
</dbReference>
<dbReference type="Gene3D" id="3.50.50.100">
    <property type="match status" value="1"/>
</dbReference>
<proteinExistence type="inferred from homology"/>
<evidence type="ECO:0000256" key="4">
    <source>
        <dbReference type="ARBA" id="ARBA00023002"/>
    </source>
</evidence>
<keyword evidence="4" id="KW-0560">Oxidoreductase</keyword>
<organism evidence="7 8">
    <name type="scientific">Ectocarpus siliculosus</name>
    <name type="common">Brown alga</name>
    <name type="synonym">Conferva siliculosa</name>
    <dbReference type="NCBI Taxonomy" id="2880"/>
    <lineage>
        <taxon>Eukaryota</taxon>
        <taxon>Sar</taxon>
        <taxon>Stramenopiles</taxon>
        <taxon>Ochrophyta</taxon>
        <taxon>PX clade</taxon>
        <taxon>Phaeophyceae</taxon>
        <taxon>Ectocarpales</taxon>
        <taxon>Ectocarpaceae</taxon>
        <taxon>Ectocarpus</taxon>
    </lineage>
</organism>
<gene>
    <name evidence="7" type="ORF">Esi_0003_0039</name>
</gene>
<dbReference type="Proteomes" id="UP000002630">
    <property type="component" value="Linkage Group LG02"/>
</dbReference>
<dbReference type="eggNOG" id="KOG2495">
    <property type="taxonomic scope" value="Eukaryota"/>
</dbReference>
<dbReference type="PRINTS" id="PR00368">
    <property type="entry name" value="FADPNR"/>
</dbReference>
<name>D7FVU6_ECTSI</name>
<feature type="domain" description="FAD/NAD(P)-binding" evidence="6">
    <location>
        <begin position="125"/>
        <end position="420"/>
    </location>
</feature>
<evidence type="ECO:0000313" key="7">
    <source>
        <dbReference type="EMBL" id="CBJ25466.1"/>
    </source>
</evidence>
<dbReference type="STRING" id="2880.D7FVU6"/>
<dbReference type="EMBL" id="FN649727">
    <property type="protein sequence ID" value="CBJ25466.1"/>
    <property type="molecule type" value="Genomic_DNA"/>
</dbReference>
<keyword evidence="3" id="KW-0274">FAD</keyword>
<evidence type="ECO:0000256" key="1">
    <source>
        <dbReference type="ARBA" id="ARBA00006442"/>
    </source>
</evidence>
<dbReference type="SUPFAM" id="SSF51905">
    <property type="entry name" value="FAD/NAD(P)-binding domain"/>
    <property type="match status" value="1"/>
</dbReference>
<sequence>MAWLAHVVKACQLRVHRCNDIVPLQPALGGGATQTELHPYRPCRAPTEPKPSTRDYPAVDPAAKSHIYSIRNLVTAPQRSTLHSHHLPSLRNSRTTGVFPLCSFSTSRVVWNHKQHKHYVKMAQKVVVIGGGYAGVEAAKALDAKFDVTLVAGGDAFRHIVYGLRASVLPDQTPRMLVPYANFLSNGTVKTCKATRINADECTVTLSTGESLPYDFLVLATGFLHPNTVGVGNNTGTVAEQTAVFKQANATLKAAKSILVIGGGPIGIEMAGEIMEEMPGKSVTLVTSKELMPLAHRGFPGKVPHPPAEEVGVTVHTDGGRVNFSRDDIDACGFISGEKTYSWTGGQVEADLCIVCTGATQAAPIYADSGLHHWLDERGQVKVNDTFEVIEAPGSGKVFAVGDCMDLPVPKIAYLAGAEGDSVAKQVAASAAGKPLKSAAPSVMPVSLVPVGKTGGVSSLPMGIVVGDFMTRNMKSKDMFVSKYWAILKAGRAPAAI</sequence>
<dbReference type="OMA" id="QTEPWIN"/>
<protein>
    <recommendedName>
        <fullName evidence="6">FAD/NAD(P)-binding domain-containing protein</fullName>
    </recommendedName>
</protein>
<comment type="similarity">
    <text evidence="1">Belongs to the FAD-dependent oxidoreductase family.</text>
</comment>
<dbReference type="GO" id="GO:0050660">
    <property type="term" value="F:flavin adenine dinucleotide binding"/>
    <property type="evidence" value="ECO:0007669"/>
    <property type="project" value="TreeGrafter"/>
</dbReference>
<dbReference type="EMBL" id="FN648486">
    <property type="protein sequence ID" value="CBJ25466.1"/>
    <property type="molecule type" value="Genomic_DNA"/>
</dbReference>
<dbReference type="AlphaFoldDB" id="D7FVU6"/>
<dbReference type="InParanoid" id="D7FVU6"/>
<evidence type="ECO:0000256" key="5">
    <source>
        <dbReference type="SAM" id="MobiDB-lite"/>
    </source>
</evidence>
<dbReference type="InterPro" id="IPR023753">
    <property type="entry name" value="FAD/NAD-binding_dom"/>
</dbReference>
<accession>D7FVU6</accession>
<evidence type="ECO:0000313" key="8">
    <source>
        <dbReference type="Proteomes" id="UP000002630"/>
    </source>
</evidence>
<dbReference type="OrthoDB" id="202203at2759"/>
<evidence type="ECO:0000256" key="2">
    <source>
        <dbReference type="ARBA" id="ARBA00022630"/>
    </source>
</evidence>
<keyword evidence="8" id="KW-1185">Reference proteome</keyword>
<dbReference type="GO" id="GO:0004174">
    <property type="term" value="F:electron-transferring-flavoprotein dehydrogenase activity"/>
    <property type="evidence" value="ECO:0007669"/>
    <property type="project" value="TreeGrafter"/>
</dbReference>
<dbReference type="Pfam" id="PF07992">
    <property type="entry name" value="Pyr_redox_2"/>
    <property type="match status" value="1"/>
</dbReference>